<accession>A0AAW0IZE4</accession>
<name>A0AAW0IZE4_QUESU</name>
<sequence>MKPDYFPALESINIFNINIVTIPDISRFPRLKSLDIRGCKLLREIQGLPQSIRRVIEIIGILPSRVCGRARSNKLMDPQFTNYFPSKTEGAKSEDGDISMNPQFTEDIQDLSNEFKFYVEENNQFLFSLTQRTLQRHLNKSNPTDQNLVEVSITYELDDTCYSIKRWGVHVECTCPPQESANAPIWYSIKRLGFLFAFDAKLTGMVVVESLRPVSFELEEMKNLSSTQELSLGMLVLR</sequence>
<dbReference type="Proteomes" id="UP000237347">
    <property type="component" value="Unassembled WGS sequence"/>
</dbReference>
<proteinExistence type="predicted"/>
<reference evidence="1 2" key="1">
    <citation type="journal article" date="2018" name="Sci. Data">
        <title>The draft genome sequence of cork oak.</title>
        <authorList>
            <person name="Ramos A.M."/>
            <person name="Usie A."/>
            <person name="Barbosa P."/>
            <person name="Barros P.M."/>
            <person name="Capote T."/>
            <person name="Chaves I."/>
            <person name="Simoes F."/>
            <person name="Abreu I."/>
            <person name="Carrasquinho I."/>
            <person name="Faro C."/>
            <person name="Guimaraes J.B."/>
            <person name="Mendonca D."/>
            <person name="Nobrega F."/>
            <person name="Rodrigues L."/>
            <person name="Saibo N.J.M."/>
            <person name="Varela M.C."/>
            <person name="Egas C."/>
            <person name="Matos J."/>
            <person name="Miguel C.M."/>
            <person name="Oliveira M.M."/>
            <person name="Ricardo C.P."/>
            <person name="Goncalves S."/>
        </authorList>
    </citation>
    <scope>NUCLEOTIDE SEQUENCE [LARGE SCALE GENOMIC DNA]</scope>
    <source>
        <strain evidence="2">cv. HL8</strain>
    </source>
</reference>
<evidence type="ECO:0000313" key="2">
    <source>
        <dbReference type="Proteomes" id="UP000237347"/>
    </source>
</evidence>
<comment type="caution">
    <text evidence="1">The sequence shown here is derived from an EMBL/GenBank/DDBJ whole genome shotgun (WGS) entry which is preliminary data.</text>
</comment>
<dbReference type="AlphaFoldDB" id="A0AAW0IZE4"/>
<dbReference type="EMBL" id="PKMF04000761">
    <property type="protein sequence ID" value="KAK7819888.1"/>
    <property type="molecule type" value="Genomic_DNA"/>
</dbReference>
<protein>
    <submittedName>
        <fullName evidence="1">Uncharacterized protein</fullName>
    </submittedName>
</protein>
<gene>
    <name evidence="1" type="ORF">CFP56_039480</name>
</gene>
<keyword evidence="2" id="KW-1185">Reference proteome</keyword>
<evidence type="ECO:0000313" key="1">
    <source>
        <dbReference type="EMBL" id="KAK7819888.1"/>
    </source>
</evidence>
<dbReference type="Gene3D" id="3.80.10.10">
    <property type="entry name" value="Ribonuclease Inhibitor"/>
    <property type="match status" value="1"/>
</dbReference>
<dbReference type="InterPro" id="IPR032675">
    <property type="entry name" value="LRR_dom_sf"/>
</dbReference>
<organism evidence="1 2">
    <name type="scientific">Quercus suber</name>
    <name type="common">Cork oak</name>
    <dbReference type="NCBI Taxonomy" id="58331"/>
    <lineage>
        <taxon>Eukaryota</taxon>
        <taxon>Viridiplantae</taxon>
        <taxon>Streptophyta</taxon>
        <taxon>Embryophyta</taxon>
        <taxon>Tracheophyta</taxon>
        <taxon>Spermatophyta</taxon>
        <taxon>Magnoliopsida</taxon>
        <taxon>eudicotyledons</taxon>
        <taxon>Gunneridae</taxon>
        <taxon>Pentapetalae</taxon>
        <taxon>rosids</taxon>
        <taxon>fabids</taxon>
        <taxon>Fagales</taxon>
        <taxon>Fagaceae</taxon>
        <taxon>Quercus</taxon>
    </lineage>
</organism>
<dbReference type="SUPFAM" id="SSF52058">
    <property type="entry name" value="L domain-like"/>
    <property type="match status" value="1"/>
</dbReference>